<proteinExistence type="predicted"/>
<evidence type="ECO:0000313" key="1">
    <source>
        <dbReference type="EMBL" id="KIP12580.1"/>
    </source>
</evidence>
<accession>A0A0C3SFS2</accession>
<dbReference type="HOGENOM" id="CLU_1949597_0_0_1"/>
<dbReference type="AlphaFoldDB" id="A0A0C3SFS2"/>
<dbReference type="EMBL" id="KN840439">
    <property type="protein sequence ID" value="KIP12580.1"/>
    <property type="molecule type" value="Genomic_DNA"/>
</dbReference>
<keyword evidence="2" id="KW-1185">Reference proteome</keyword>
<gene>
    <name evidence="1" type="ORF">PHLGIDRAFT_262261</name>
</gene>
<evidence type="ECO:0000313" key="2">
    <source>
        <dbReference type="Proteomes" id="UP000053257"/>
    </source>
</evidence>
<name>A0A0C3SFS2_PHLG1</name>
<protein>
    <submittedName>
        <fullName evidence="1">Uncharacterized protein</fullName>
    </submittedName>
</protein>
<sequence length="129" mass="14321">MPPLLERLFPDIGLPSRPLSSFVLWTLSRLCLYMANADCQTALRQSSMADTNHILQTSLDPAWDTLQAIKTLSSIEPSNVEISEDDIDVLERIHSAGCKLVAFLDQLNPTPTVDPAQITFTIATLRECH</sequence>
<organism evidence="1 2">
    <name type="scientific">Phlebiopsis gigantea (strain 11061_1 CR5-6)</name>
    <name type="common">White-rot fungus</name>
    <name type="synonym">Peniophora gigantea</name>
    <dbReference type="NCBI Taxonomy" id="745531"/>
    <lineage>
        <taxon>Eukaryota</taxon>
        <taxon>Fungi</taxon>
        <taxon>Dikarya</taxon>
        <taxon>Basidiomycota</taxon>
        <taxon>Agaricomycotina</taxon>
        <taxon>Agaricomycetes</taxon>
        <taxon>Polyporales</taxon>
        <taxon>Phanerochaetaceae</taxon>
        <taxon>Phlebiopsis</taxon>
    </lineage>
</organism>
<reference evidence="1 2" key="1">
    <citation type="journal article" date="2014" name="PLoS Genet.">
        <title>Analysis of the Phlebiopsis gigantea genome, transcriptome and secretome provides insight into its pioneer colonization strategies of wood.</title>
        <authorList>
            <person name="Hori C."/>
            <person name="Ishida T."/>
            <person name="Igarashi K."/>
            <person name="Samejima M."/>
            <person name="Suzuki H."/>
            <person name="Master E."/>
            <person name="Ferreira P."/>
            <person name="Ruiz-Duenas F.J."/>
            <person name="Held B."/>
            <person name="Canessa P."/>
            <person name="Larrondo L.F."/>
            <person name="Schmoll M."/>
            <person name="Druzhinina I.S."/>
            <person name="Kubicek C.P."/>
            <person name="Gaskell J.A."/>
            <person name="Kersten P."/>
            <person name="St John F."/>
            <person name="Glasner J."/>
            <person name="Sabat G."/>
            <person name="Splinter BonDurant S."/>
            <person name="Syed K."/>
            <person name="Yadav J."/>
            <person name="Mgbeahuruike A.C."/>
            <person name="Kovalchuk A."/>
            <person name="Asiegbu F.O."/>
            <person name="Lackner G."/>
            <person name="Hoffmeister D."/>
            <person name="Rencoret J."/>
            <person name="Gutierrez A."/>
            <person name="Sun H."/>
            <person name="Lindquist E."/>
            <person name="Barry K."/>
            <person name="Riley R."/>
            <person name="Grigoriev I.V."/>
            <person name="Henrissat B."/>
            <person name="Kues U."/>
            <person name="Berka R.M."/>
            <person name="Martinez A.T."/>
            <person name="Covert S.F."/>
            <person name="Blanchette R.A."/>
            <person name="Cullen D."/>
        </authorList>
    </citation>
    <scope>NUCLEOTIDE SEQUENCE [LARGE SCALE GENOMIC DNA]</scope>
    <source>
        <strain evidence="1 2">11061_1 CR5-6</strain>
    </source>
</reference>
<dbReference type="Proteomes" id="UP000053257">
    <property type="component" value="Unassembled WGS sequence"/>
</dbReference>